<protein>
    <submittedName>
        <fullName evidence="7">Polysaccharide biosynthesis protein</fullName>
    </submittedName>
</protein>
<evidence type="ECO:0000256" key="1">
    <source>
        <dbReference type="ARBA" id="ARBA00004651"/>
    </source>
</evidence>
<dbReference type="InterPro" id="IPR002797">
    <property type="entry name" value="Polysacc_synth"/>
</dbReference>
<name>A0A0P6SRK7_9STRE</name>
<evidence type="ECO:0000256" key="5">
    <source>
        <dbReference type="ARBA" id="ARBA00023136"/>
    </source>
</evidence>
<feature type="transmembrane region" description="Helical" evidence="6">
    <location>
        <begin position="226"/>
        <end position="246"/>
    </location>
</feature>
<keyword evidence="2" id="KW-1003">Cell membrane</keyword>
<dbReference type="GO" id="GO:0005886">
    <property type="term" value="C:plasma membrane"/>
    <property type="evidence" value="ECO:0007669"/>
    <property type="project" value="UniProtKB-SubCell"/>
</dbReference>
<dbReference type="InterPro" id="IPR050833">
    <property type="entry name" value="Poly_Biosynth_Transport"/>
</dbReference>
<evidence type="ECO:0000256" key="6">
    <source>
        <dbReference type="SAM" id="Phobius"/>
    </source>
</evidence>
<feature type="transmembrane region" description="Helical" evidence="6">
    <location>
        <begin position="158"/>
        <end position="175"/>
    </location>
</feature>
<feature type="transmembrane region" description="Helical" evidence="6">
    <location>
        <begin position="347"/>
        <end position="368"/>
    </location>
</feature>
<dbReference type="EMBL" id="LHQM01000019">
    <property type="protein sequence ID" value="KPJ22343.1"/>
    <property type="molecule type" value="Genomic_DNA"/>
</dbReference>
<feature type="transmembrane region" description="Helical" evidence="6">
    <location>
        <begin position="464"/>
        <end position="482"/>
    </location>
</feature>
<feature type="transmembrane region" description="Helical" evidence="6">
    <location>
        <begin position="434"/>
        <end position="452"/>
    </location>
</feature>
<feature type="transmembrane region" description="Helical" evidence="6">
    <location>
        <begin position="117"/>
        <end position="137"/>
    </location>
</feature>
<dbReference type="PANTHER" id="PTHR30250:SF29">
    <property type="entry name" value="POLYSACCHARIDE BIOSYNTHESIS PROTEIN C-TERMINAL DOMAIN-CONTAINING PROTEIN"/>
    <property type="match status" value="1"/>
</dbReference>
<proteinExistence type="predicted"/>
<evidence type="ECO:0000256" key="3">
    <source>
        <dbReference type="ARBA" id="ARBA00022692"/>
    </source>
</evidence>
<feature type="transmembrane region" description="Helical" evidence="6">
    <location>
        <begin position="315"/>
        <end position="335"/>
    </location>
</feature>
<dbReference type="PANTHER" id="PTHR30250">
    <property type="entry name" value="PST FAMILY PREDICTED COLANIC ACID TRANSPORTER"/>
    <property type="match status" value="1"/>
</dbReference>
<evidence type="ECO:0000256" key="2">
    <source>
        <dbReference type="ARBA" id="ARBA00022475"/>
    </source>
</evidence>
<evidence type="ECO:0000313" key="7">
    <source>
        <dbReference type="EMBL" id="KPJ22343.1"/>
    </source>
</evidence>
<sequence length="501" mass="56081">MKLNSENVQNHAKTSSILIIVSGLLSKILAAIYRIPYQNLVGDRGFYAYQQIYPLLAIISSLSLIAFPNLISSLAQKRNPLQLITLFKVQLLICWFLSGVLLMGHEIFANVMGAPQLKIALLITAITLIPVPFISFYRGLAQADYQMLPTAISQVIEQLIRVSIIIAAALCYRIFNWDIYATANLAASGNLLASLVILGYLKVTSPYQLWSYVQKGHFALKDIKDLGLSPLIFILFSIYLLVFQLIDSLFVKNGLVTFGYSNTIAEAIKGGYDRGQPLIQFGLLFSTALFTAYLPKLSALYHDNHSLYLKESETFFDFIFYFSATLTLGFISVLRVMNKVLFGDTKYLWALMVYVMVIFVSSMIQFFHHKCFIEHQVKKSLNILVLGLLAKLFLTPLLTVYFSITGSSLSTLISLGLVYYLYSSFTGASIKELISWKYVLTLCAMLLTVYVSQSLLPSKGRLDSLLSLFVSASLGLLSFLVLSKQLGVFSSKLWSFLPFTK</sequence>
<accession>A0A0P6SRK7</accession>
<feature type="transmembrane region" description="Helical" evidence="6">
    <location>
        <begin position="83"/>
        <end position="105"/>
    </location>
</feature>
<feature type="transmembrane region" description="Helical" evidence="6">
    <location>
        <begin position="278"/>
        <end position="294"/>
    </location>
</feature>
<dbReference type="STRING" id="119224.AKK44_05230"/>
<keyword evidence="8" id="KW-1185">Reference proteome</keyword>
<keyword evidence="3 6" id="KW-0812">Transmembrane</keyword>
<feature type="transmembrane region" description="Helical" evidence="6">
    <location>
        <begin position="404"/>
        <end position="422"/>
    </location>
</feature>
<gene>
    <name evidence="7" type="ORF">AKK44_05230</name>
</gene>
<dbReference type="RefSeq" id="WP_054278809.1">
    <property type="nucleotide sequence ID" value="NZ_LHQM01000019.1"/>
</dbReference>
<evidence type="ECO:0000256" key="4">
    <source>
        <dbReference type="ARBA" id="ARBA00022989"/>
    </source>
</evidence>
<feature type="transmembrane region" description="Helical" evidence="6">
    <location>
        <begin position="52"/>
        <end position="71"/>
    </location>
</feature>
<dbReference type="AlphaFoldDB" id="A0A0P6SRK7"/>
<evidence type="ECO:0000313" key="8">
    <source>
        <dbReference type="Proteomes" id="UP000049578"/>
    </source>
</evidence>
<dbReference type="Proteomes" id="UP000049578">
    <property type="component" value="Unassembled WGS sequence"/>
</dbReference>
<reference evidence="7 8" key="1">
    <citation type="submission" date="2015-08" db="EMBL/GenBank/DDBJ databases">
        <title>Genome sequence of Streptococcus phocae subsp. phocae ATCC 51973T isolated from liver specimen obtained from seal.</title>
        <authorList>
            <person name="Avendano-Herrera R."/>
        </authorList>
    </citation>
    <scope>NUCLEOTIDE SEQUENCE [LARGE SCALE GENOMIC DNA]</scope>
    <source>
        <strain evidence="7 8">ATCC 51973</strain>
    </source>
</reference>
<feature type="transmembrane region" description="Helical" evidence="6">
    <location>
        <begin position="380"/>
        <end position="398"/>
    </location>
</feature>
<keyword evidence="5 6" id="KW-0472">Membrane</keyword>
<comment type="caution">
    <text evidence="7">The sequence shown here is derived from an EMBL/GenBank/DDBJ whole genome shotgun (WGS) entry which is preliminary data.</text>
</comment>
<dbReference type="PATRIC" id="fig|119224.3.peg.585"/>
<organism evidence="7 8">
    <name type="scientific">Streptococcus phocae</name>
    <dbReference type="NCBI Taxonomy" id="119224"/>
    <lineage>
        <taxon>Bacteria</taxon>
        <taxon>Bacillati</taxon>
        <taxon>Bacillota</taxon>
        <taxon>Bacilli</taxon>
        <taxon>Lactobacillales</taxon>
        <taxon>Streptococcaceae</taxon>
        <taxon>Streptococcus</taxon>
    </lineage>
</organism>
<dbReference type="Pfam" id="PF01943">
    <property type="entry name" value="Polysacc_synt"/>
    <property type="match status" value="1"/>
</dbReference>
<keyword evidence="4 6" id="KW-1133">Transmembrane helix</keyword>
<feature type="transmembrane region" description="Helical" evidence="6">
    <location>
        <begin position="12"/>
        <end position="32"/>
    </location>
</feature>
<comment type="subcellular location">
    <subcellularLocation>
        <location evidence="1">Cell membrane</location>
        <topology evidence="1">Multi-pass membrane protein</topology>
    </subcellularLocation>
</comment>